<evidence type="ECO:0000256" key="1">
    <source>
        <dbReference type="SAM" id="MobiDB-lite"/>
    </source>
</evidence>
<feature type="region of interest" description="Disordered" evidence="1">
    <location>
        <begin position="155"/>
        <end position="188"/>
    </location>
</feature>
<name>A0AAN9BKT9_9CAEN</name>
<feature type="compositionally biased region" description="Low complexity" evidence="1">
    <location>
        <begin position="179"/>
        <end position="188"/>
    </location>
</feature>
<feature type="compositionally biased region" description="Polar residues" evidence="1">
    <location>
        <begin position="298"/>
        <end position="307"/>
    </location>
</feature>
<gene>
    <name evidence="2" type="ORF">V1264_015239</name>
</gene>
<feature type="region of interest" description="Disordered" evidence="1">
    <location>
        <begin position="224"/>
        <end position="320"/>
    </location>
</feature>
<feature type="compositionally biased region" description="Basic residues" evidence="1">
    <location>
        <begin position="1"/>
        <end position="10"/>
    </location>
</feature>
<proteinExistence type="predicted"/>
<dbReference type="Proteomes" id="UP001374579">
    <property type="component" value="Unassembled WGS sequence"/>
</dbReference>
<reference evidence="2 3" key="1">
    <citation type="submission" date="2024-02" db="EMBL/GenBank/DDBJ databases">
        <title>Chromosome-scale genome assembly of the rough periwinkle Littorina saxatilis.</title>
        <authorList>
            <person name="De Jode A."/>
            <person name="Faria R."/>
            <person name="Formenti G."/>
            <person name="Sims Y."/>
            <person name="Smith T.P."/>
            <person name="Tracey A."/>
            <person name="Wood J.M.D."/>
            <person name="Zagrodzka Z.B."/>
            <person name="Johannesson K."/>
            <person name="Butlin R.K."/>
            <person name="Leder E.H."/>
        </authorList>
    </citation>
    <scope>NUCLEOTIDE SEQUENCE [LARGE SCALE GENOMIC DNA]</scope>
    <source>
        <strain evidence="2">Snail1</strain>
        <tissue evidence="2">Muscle</tissue>
    </source>
</reference>
<accession>A0AAN9BKT9</accession>
<evidence type="ECO:0000313" key="3">
    <source>
        <dbReference type="Proteomes" id="UP001374579"/>
    </source>
</evidence>
<dbReference type="AlphaFoldDB" id="A0AAN9BKT9"/>
<feature type="compositionally biased region" description="Polar residues" evidence="1">
    <location>
        <begin position="228"/>
        <end position="238"/>
    </location>
</feature>
<sequence>MTPASKKKRLMTLLGGTDNKEKLMVDMPGLGRSRTSSLDSKRSSVSESSRTPYATSHFPAVREYDDMGYLEPRPHGLPTYLQLLNHAPELELPAFQNARKGVNGVEVPNRNVAGAQSQHASAFRAVGPYSRASMGATASGGKCPLPSTVVYSAVTSASQQPTSPVSFTSNCSDGRRARGSSSSSQTYGVVSVQDPHCCNGNVQEERLIVDLTDLSRIKAAQRKFSDQDLYSSPAQFNQRSGGGGDRGGGRRLSSTSSTMSDHPYSRVIDSANNNNNYSFASNSSARTTPVQRDRHNSGQDLNTSYCSSRGKPPPMWNHRSASESDSVFEEEFRVPPPPYVNVQNGSRSRGQVYPENDVLAGFDIAQASLV</sequence>
<feature type="compositionally biased region" description="Polar residues" evidence="1">
    <location>
        <begin position="159"/>
        <end position="171"/>
    </location>
</feature>
<evidence type="ECO:0000313" key="2">
    <source>
        <dbReference type="EMBL" id="KAK7107292.1"/>
    </source>
</evidence>
<feature type="compositionally biased region" description="Low complexity" evidence="1">
    <location>
        <begin position="270"/>
        <end position="285"/>
    </location>
</feature>
<feature type="region of interest" description="Disordered" evidence="1">
    <location>
        <begin position="1"/>
        <end position="54"/>
    </location>
</feature>
<dbReference type="EMBL" id="JBAMIC010000004">
    <property type="protein sequence ID" value="KAK7107292.1"/>
    <property type="molecule type" value="Genomic_DNA"/>
</dbReference>
<keyword evidence="3" id="KW-1185">Reference proteome</keyword>
<organism evidence="2 3">
    <name type="scientific">Littorina saxatilis</name>
    <dbReference type="NCBI Taxonomy" id="31220"/>
    <lineage>
        <taxon>Eukaryota</taxon>
        <taxon>Metazoa</taxon>
        <taxon>Spiralia</taxon>
        <taxon>Lophotrochozoa</taxon>
        <taxon>Mollusca</taxon>
        <taxon>Gastropoda</taxon>
        <taxon>Caenogastropoda</taxon>
        <taxon>Littorinimorpha</taxon>
        <taxon>Littorinoidea</taxon>
        <taxon>Littorinidae</taxon>
        <taxon>Littorina</taxon>
    </lineage>
</organism>
<protein>
    <submittedName>
        <fullName evidence="2">Uncharacterized protein</fullName>
    </submittedName>
</protein>
<comment type="caution">
    <text evidence="2">The sequence shown here is derived from an EMBL/GenBank/DDBJ whole genome shotgun (WGS) entry which is preliminary data.</text>
</comment>